<dbReference type="Gene3D" id="3.40.710.10">
    <property type="entry name" value="DD-peptidase/beta-lactamase superfamily"/>
    <property type="match status" value="1"/>
</dbReference>
<dbReference type="PANTHER" id="PTHR30627:SF1">
    <property type="entry name" value="PEPTIDOGLYCAN D,D-TRANSPEPTIDASE FTSI"/>
    <property type="match status" value="1"/>
</dbReference>
<dbReference type="SUPFAM" id="SSF56601">
    <property type="entry name" value="beta-lactamase/transpeptidase-like"/>
    <property type="match status" value="1"/>
</dbReference>
<feature type="region of interest" description="Disordered" evidence="4">
    <location>
        <begin position="558"/>
        <end position="582"/>
    </location>
</feature>
<evidence type="ECO:0000259" key="5">
    <source>
        <dbReference type="Pfam" id="PF00905"/>
    </source>
</evidence>
<dbReference type="OrthoDB" id="9789078at2"/>
<evidence type="ECO:0000313" key="7">
    <source>
        <dbReference type="EMBL" id="TQJ14177.1"/>
    </source>
</evidence>
<organism evidence="7 8">
    <name type="scientific">Yimella lutea</name>
    <dbReference type="NCBI Taxonomy" id="587872"/>
    <lineage>
        <taxon>Bacteria</taxon>
        <taxon>Bacillati</taxon>
        <taxon>Actinomycetota</taxon>
        <taxon>Actinomycetes</taxon>
        <taxon>Micrococcales</taxon>
        <taxon>Dermacoccaceae</taxon>
        <taxon>Yimella</taxon>
    </lineage>
</organism>
<sequence length="582" mass="61861">MIFTVFAAQLLRVQGLDAASVSQQAFSERANRVTIPAMRGEVVDADGITLARSVERRNITADPLAASTWVKRDRQPDGSVKKTKMGLKGAAEAIAAIVGADPAALSSSLQRAETQNRRFLYLVKDVSPQQWTQVSDLRIPGIFSERTVKREYPQGTSVAPLIGWVGADGSPGGGIEAMQNRRLNGKPGTHVYERAADGTVIATADNSDTPAVDGKPVQLTINNDLQWTAQNLIAAQVKSTKSLSGEAVVTDVKGNIVAAASYPSFDNNQIASAKGSLLSRPFADAYEPGSTSKVITMAAALEEGKVTPQSVFTVPYQLERADQKFKDSHPHPTEKYTTAGILADSSNTGTIQVGEKLSPQVLRGYMNKFGLGVPTGVRFPGESSGYVPPVDKWKGPTRYTVMFGQGVSGNSMQQVSVFQTIANGGVREPLKLVKGVGDGSGGYTAAQDDRVAVQVVSPKVAGEVSRMLQSVVGEGGTAPKAAVPGYNVAGKTGTAERYDEKTRRYAGYTASFIGFAPAEKPQYIVSVTLQRPQAVSIYGGEIAAPVFSQLMQAALRHGHVPPSSSKPTLYDLKYVPPKSEKQ</sequence>
<dbReference type="GO" id="GO:0071555">
    <property type="term" value="P:cell wall organization"/>
    <property type="evidence" value="ECO:0007669"/>
    <property type="project" value="TreeGrafter"/>
</dbReference>
<dbReference type="PANTHER" id="PTHR30627">
    <property type="entry name" value="PEPTIDOGLYCAN D,D-TRANSPEPTIDASE"/>
    <property type="match status" value="1"/>
</dbReference>
<dbReference type="GO" id="GO:0008658">
    <property type="term" value="F:penicillin binding"/>
    <property type="evidence" value="ECO:0007669"/>
    <property type="project" value="InterPro"/>
</dbReference>
<keyword evidence="8" id="KW-1185">Reference proteome</keyword>
<dbReference type="AlphaFoldDB" id="A0A542EFR0"/>
<name>A0A542EFR0_9MICO</name>
<dbReference type="InterPro" id="IPR005311">
    <property type="entry name" value="PBP_dimer"/>
</dbReference>
<evidence type="ECO:0000256" key="4">
    <source>
        <dbReference type="SAM" id="MobiDB-lite"/>
    </source>
</evidence>
<dbReference type="Gene3D" id="3.30.450.330">
    <property type="match status" value="1"/>
</dbReference>
<dbReference type="SUPFAM" id="SSF56519">
    <property type="entry name" value="Penicillin binding protein dimerisation domain"/>
    <property type="match status" value="1"/>
</dbReference>
<keyword evidence="3" id="KW-0472">Membrane</keyword>
<dbReference type="GO" id="GO:0005886">
    <property type="term" value="C:plasma membrane"/>
    <property type="evidence" value="ECO:0007669"/>
    <property type="project" value="TreeGrafter"/>
</dbReference>
<feature type="domain" description="Penicillin-binding protein transpeptidase" evidence="5">
    <location>
        <begin position="247"/>
        <end position="552"/>
    </location>
</feature>
<dbReference type="Pfam" id="PF00905">
    <property type="entry name" value="Transpeptidase"/>
    <property type="match status" value="1"/>
</dbReference>
<evidence type="ECO:0000256" key="3">
    <source>
        <dbReference type="ARBA" id="ARBA00023136"/>
    </source>
</evidence>
<comment type="caution">
    <text evidence="7">The sequence shown here is derived from an EMBL/GenBank/DDBJ whole genome shotgun (WGS) entry which is preliminary data.</text>
</comment>
<accession>A0A542EFR0</accession>
<comment type="subcellular location">
    <subcellularLocation>
        <location evidence="1">Membrane</location>
    </subcellularLocation>
</comment>
<evidence type="ECO:0000313" key="8">
    <source>
        <dbReference type="Proteomes" id="UP000320806"/>
    </source>
</evidence>
<dbReference type="Proteomes" id="UP000320806">
    <property type="component" value="Unassembled WGS sequence"/>
</dbReference>
<reference evidence="7 8" key="1">
    <citation type="submission" date="2019-06" db="EMBL/GenBank/DDBJ databases">
        <title>Sequencing the genomes of 1000 actinobacteria strains.</title>
        <authorList>
            <person name="Klenk H.-P."/>
        </authorList>
    </citation>
    <scope>NUCLEOTIDE SEQUENCE [LARGE SCALE GENOMIC DNA]</scope>
    <source>
        <strain evidence="7 8">DSM 19828</strain>
    </source>
</reference>
<dbReference type="EMBL" id="VFMO01000001">
    <property type="protein sequence ID" value="TQJ14177.1"/>
    <property type="molecule type" value="Genomic_DNA"/>
</dbReference>
<protein>
    <submittedName>
        <fullName evidence="7">Peptidoglycan synthetase FtsI</fullName>
    </submittedName>
</protein>
<evidence type="ECO:0000256" key="1">
    <source>
        <dbReference type="ARBA" id="ARBA00004370"/>
    </source>
</evidence>
<dbReference type="Pfam" id="PF03717">
    <property type="entry name" value="PBP_dimer"/>
    <property type="match status" value="1"/>
</dbReference>
<proteinExistence type="inferred from homology"/>
<evidence type="ECO:0000259" key="6">
    <source>
        <dbReference type="Pfam" id="PF03717"/>
    </source>
</evidence>
<dbReference type="InterPro" id="IPR050515">
    <property type="entry name" value="Beta-lactam/transpept"/>
</dbReference>
<dbReference type="InterPro" id="IPR036138">
    <property type="entry name" value="PBP_dimer_sf"/>
</dbReference>
<evidence type="ECO:0000256" key="2">
    <source>
        <dbReference type="ARBA" id="ARBA00007171"/>
    </source>
</evidence>
<dbReference type="Gene3D" id="3.90.1310.10">
    <property type="entry name" value="Penicillin-binding protein 2a (Domain 2)"/>
    <property type="match status" value="1"/>
</dbReference>
<comment type="similarity">
    <text evidence="2">Belongs to the transpeptidase family.</text>
</comment>
<dbReference type="InterPro" id="IPR012338">
    <property type="entry name" value="Beta-lactam/transpept-like"/>
</dbReference>
<gene>
    <name evidence="7" type="ORF">FB459_1624</name>
</gene>
<dbReference type="InterPro" id="IPR001460">
    <property type="entry name" value="PCN-bd_Tpept"/>
</dbReference>
<feature type="domain" description="Penicillin-binding protein dimerisation" evidence="6">
    <location>
        <begin position="34"/>
        <end position="167"/>
    </location>
</feature>